<gene>
    <name evidence="2" type="ORF">F0M18_14690</name>
</gene>
<feature type="signal peptide" evidence="1">
    <location>
        <begin position="1"/>
        <end position="23"/>
    </location>
</feature>
<evidence type="ECO:0000256" key="1">
    <source>
        <dbReference type="SAM" id="SignalP"/>
    </source>
</evidence>
<evidence type="ECO:0000313" key="3">
    <source>
        <dbReference type="Proteomes" id="UP000323708"/>
    </source>
</evidence>
<evidence type="ECO:0000313" key="2">
    <source>
        <dbReference type="EMBL" id="KAA1189596.1"/>
    </source>
</evidence>
<proteinExistence type="predicted"/>
<dbReference type="RefSeq" id="WP_149612206.1">
    <property type="nucleotide sequence ID" value="NZ_VTUX01000007.1"/>
</dbReference>
<accession>A0A5B0WRT5</accession>
<dbReference type="Proteomes" id="UP000323708">
    <property type="component" value="Unassembled WGS sequence"/>
</dbReference>
<keyword evidence="3" id="KW-1185">Reference proteome</keyword>
<reference evidence="2 3" key="1">
    <citation type="submission" date="2019-09" db="EMBL/GenBank/DDBJ databases">
        <authorList>
            <person name="Chen X.-Y."/>
        </authorList>
    </citation>
    <scope>NUCLEOTIDE SEQUENCE [LARGE SCALE GENOMIC DNA]</scope>
    <source>
        <strain evidence="2 3">NY5</strain>
    </source>
</reference>
<feature type="chain" id="PRO_5022792872" evidence="1">
    <location>
        <begin position="24"/>
        <end position="186"/>
    </location>
</feature>
<dbReference type="EMBL" id="VTUX01000007">
    <property type="protein sequence ID" value="KAA1189596.1"/>
    <property type="molecule type" value="Genomic_DNA"/>
</dbReference>
<organism evidence="2 3">
    <name type="scientific">Pseudohalioglobus sediminis</name>
    <dbReference type="NCBI Taxonomy" id="2606449"/>
    <lineage>
        <taxon>Bacteria</taxon>
        <taxon>Pseudomonadati</taxon>
        <taxon>Pseudomonadota</taxon>
        <taxon>Gammaproteobacteria</taxon>
        <taxon>Cellvibrionales</taxon>
        <taxon>Halieaceae</taxon>
        <taxon>Pseudohalioglobus</taxon>
    </lineage>
</organism>
<dbReference type="AlphaFoldDB" id="A0A5B0WRT5"/>
<protein>
    <submittedName>
        <fullName evidence="2">Uncharacterized protein</fullName>
    </submittedName>
</protein>
<name>A0A5B0WRT5_9GAMM</name>
<sequence length="186" mass="19578">MMKVLLGSILSLLLITLSPGALADDLGQADVAATRQVLVDARLRALGNLFRLQPEAQKILEEARGYALVASTGLDFGLVSTRDVAGILRDNQTGRDAFYQSLPGRRADNLAAGIESAIIVLQTEQAFAQFREGNWDASAAPSGWEVNAQAAAPETSGSLVYRLGPRGTVDPAVLPALALQLAPALN</sequence>
<comment type="caution">
    <text evidence="2">The sequence shown here is derived from an EMBL/GenBank/DDBJ whole genome shotgun (WGS) entry which is preliminary data.</text>
</comment>
<keyword evidence="1" id="KW-0732">Signal</keyword>